<evidence type="ECO:0000313" key="4">
    <source>
        <dbReference type="Proteomes" id="UP001595868"/>
    </source>
</evidence>
<comment type="caution">
    <text evidence="3">The sequence shown here is derived from an EMBL/GenBank/DDBJ whole genome shotgun (WGS) entry which is preliminary data.</text>
</comment>
<dbReference type="SUPFAM" id="SSF110849">
    <property type="entry name" value="ParB/Sulfiredoxin"/>
    <property type="match status" value="1"/>
</dbReference>
<dbReference type="InterPro" id="IPR036086">
    <property type="entry name" value="ParB/Sulfiredoxin_sf"/>
</dbReference>
<dbReference type="SMART" id="SM00470">
    <property type="entry name" value="ParB"/>
    <property type="match status" value="1"/>
</dbReference>
<protein>
    <submittedName>
        <fullName evidence="3">ParB/RepB/Spo0J family partition protein</fullName>
    </submittedName>
</protein>
<dbReference type="RefSeq" id="WP_377547550.1">
    <property type="nucleotide sequence ID" value="NZ_JBHSBN010000012.1"/>
</dbReference>
<feature type="domain" description="ParB-like N-terminal" evidence="2">
    <location>
        <begin position="36"/>
        <end position="120"/>
    </location>
</feature>
<feature type="region of interest" description="Disordered" evidence="1">
    <location>
        <begin position="1"/>
        <end position="37"/>
    </location>
</feature>
<accession>A0ABV8KPP1</accession>
<evidence type="ECO:0000313" key="3">
    <source>
        <dbReference type="EMBL" id="MFC4107941.1"/>
    </source>
</evidence>
<name>A0ABV8KPP1_9ACTN</name>
<evidence type="ECO:0000259" key="2">
    <source>
        <dbReference type="SMART" id="SM00470"/>
    </source>
</evidence>
<keyword evidence="4" id="KW-1185">Reference proteome</keyword>
<reference evidence="4" key="1">
    <citation type="journal article" date="2019" name="Int. J. Syst. Evol. Microbiol.">
        <title>The Global Catalogue of Microorganisms (GCM) 10K type strain sequencing project: providing services to taxonomists for standard genome sequencing and annotation.</title>
        <authorList>
            <consortium name="The Broad Institute Genomics Platform"/>
            <consortium name="The Broad Institute Genome Sequencing Center for Infectious Disease"/>
            <person name="Wu L."/>
            <person name="Ma J."/>
        </authorList>
    </citation>
    <scope>NUCLEOTIDE SEQUENCE [LARGE SCALE GENOMIC DNA]</scope>
    <source>
        <strain evidence="4">2902at01</strain>
    </source>
</reference>
<dbReference type="EMBL" id="JBHSBN010000012">
    <property type="protein sequence ID" value="MFC4107941.1"/>
    <property type="molecule type" value="Genomic_DNA"/>
</dbReference>
<dbReference type="Proteomes" id="UP001595868">
    <property type="component" value="Unassembled WGS sequence"/>
</dbReference>
<gene>
    <name evidence="3" type="ORF">ACFOX0_18670</name>
</gene>
<organism evidence="3 4">
    <name type="scientific">Micromonospora zhanjiangensis</name>
    <dbReference type="NCBI Taxonomy" id="1522057"/>
    <lineage>
        <taxon>Bacteria</taxon>
        <taxon>Bacillati</taxon>
        <taxon>Actinomycetota</taxon>
        <taxon>Actinomycetes</taxon>
        <taxon>Micromonosporales</taxon>
        <taxon>Micromonosporaceae</taxon>
        <taxon>Micromonospora</taxon>
    </lineage>
</organism>
<sequence>MGEVDGSDGSGTVPALPRELPVLTAPDDPRQQARPVRVPLDRLAPADSPRLDGADPAYVRVLAELDGDLPPILVHRTAMRVVDGMHRLHAAVLRGRRTIDVRFFDGTEEQAFVESVRANAGHGLPLSLADRTAAARRIITSFGSWSDRTIAEITGLAPGTVGAIRRSLTTVPQPSARIGRDGRARPVDGDRGRRIAAEIIRRDPRTSLRETARRAGISPATVRDVRARLDRGEDPTLGVRRPAAVDGQVTRTMRRVGANIDDLLHSLQQDPSLRFTDSGRQFLRWLSLRVVNAPEWHQVPTALPPHCTYSVARLARQCSEGWLAFAELLEREAKGTA</sequence>
<proteinExistence type="predicted"/>
<dbReference type="InterPro" id="IPR003115">
    <property type="entry name" value="ParB_N"/>
</dbReference>
<evidence type="ECO:0000256" key="1">
    <source>
        <dbReference type="SAM" id="MobiDB-lite"/>
    </source>
</evidence>